<comment type="caution">
    <text evidence="1">The sequence shown here is derived from an EMBL/GenBank/DDBJ whole genome shotgun (WGS) entry which is preliminary data.</text>
</comment>
<accession>A0AAD6U0A4</accession>
<evidence type="ECO:0000313" key="1">
    <source>
        <dbReference type="EMBL" id="KAJ7083611.1"/>
    </source>
</evidence>
<keyword evidence="2" id="KW-1185">Reference proteome</keyword>
<dbReference type="AlphaFoldDB" id="A0AAD6U0A4"/>
<gene>
    <name evidence="1" type="ORF">B0H15DRAFT_784633</name>
</gene>
<protein>
    <recommendedName>
        <fullName evidence="3">Protein kinase domain-containing protein</fullName>
    </recommendedName>
</protein>
<name>A0AAD6U0A4_9AGAR</name>
<dbReference type="Proteomes" id="UP001222325">
    <property type="component" value="Unassembled WGS sequence"/>
</dbReference>
<dbReference type="InterPro" id="IPR011009">
    <property type="entry name" value="Kinase-like_dom_sf"/>
</dbReference>
<dbReference type="EMBL" id="JARJCN010000040">
    <property type="protein sequence ID" value="KAJ7083611.1"/>
    <property type="molecule type" value="Genomic_DNA"/>
</dbReference>
<proteinExistence type="predicted"/>
<sequence length="215" mass="23289">MSTLELIWDAQTSYKLWSWTAGTAHHVAHVIRRLPHHPHLCTVRIGERGAAAPRSNTDVRAGLALVKLAHTAQGADALAREAAWYARLQGDDEGAAVLAVPRCLGLFRSKRAGAEVACLVLEYCTGEPGDPMRDPHREIMAAAYAVHAAGVLHGDLLDGRHFVRRGRQMALVDFAAAVPHRCTHGARVRGPDGRVQVGVCKELAALERVYGVHRG</sequence>
<dbReference type="SUPFAM" id="SSF56112">
    <property type="entry name" value="Protein kinase-like (PK-like)"/>
    <property type="match status" value="1"/>
</dbReference>
<evidence type="ECO:0008006" key="3">
    <source>
        <dbReference type="Google" id="ProtNLM"/>
    </source>
</evidence>
<evidence type="ECO:0000313" key="2">
    <source>
        <dbReference type="Proteomes" id="UP001222325"/>
    </source>
</evidence>
<reference evidence="1" key="1">
    <citation type="submission" date="2023-03" db="EMBL/GenBank/DDBJ databases">
        <title>Massive genome expansion in bonnet fungi (Mycena s.s.) driven by repeated elements and novel gene families across ecological guilds.</title>
        <authorList>
            <consortium name="Lawrence Berkeley National Laboratory"/>
            <person name="Harder C.B."/>
            <person name="Miyauchi S."/>
            <person name="Viragh M."/>
            <person name="Kuo A."/>
            <person name="Thoen E."/>
            <person name="Andreopoulos B."/>
            <person name="Lu D."/>
            <person name="Skrede I."/>
            <person name="Drula E."/>
            <person name="Henrissat B."/>
            <person name="Morin E."/>
            <person name="Kohler A."/>
            <person name="Barry K."/>
            <person name="LaButti K."/>
            <person name="Morin E."/>
            <person name="Salamov A."/>
            <person name="Lipzen A."/>
            <person name="Mereny Z."/>
            <person name="Hegedus B."/>
            <person name="Baldrian P."/>
            <person name="Stursova M."/>
            <person name="Weitz H."/>
            <person name="Taylor A."/>
            <person name="Grigoriev I.V."/>
            <person name="Nagy L.G."/>
            <person name="Martin F."/>
            <person name="Kauserud H."/>
        </authorList>
    </citation>
    <scope>NUCLEOTIDE SEQUENCE</scope>
    <source>
        <strain evidence="1">CBHHK173m</strain>
    </source>
</reference>
<organism evidence="1 2">
    <name type="scientific">Mycena belliarum</name>
    <dbReference type="NCBI Taxonomy" id="1033014"/>
    <lineage>
        <taxon>Eukaryota</taxon>
        <taxon>Fungi</taxon>
        <taxon>Dikarya</taxon>
        <taxon>Basidiomycota</taxon>
        <taxon>Agaricomycotina</taxon>
        <taxon>Agaricomycetes</taxon>
        <taxon>Agaricomycetidae</taxon>
        <taxon>Agaricales</taxon>
        <taxon>Marasmiineae</taxon>
        <taxon>Mycenaceae</taxon>
        <taxon>Mycena</taxon>
    </lineage>
</organism>